<evidence type="ECO:0008006" key="4">
    <source>
        <dbReference type="Google" id="ProtNLM"/>
    </source>
</evidence>
<evidence type="ECO:0000256" key="1">
    <source>
        <dbReference type="SAM" id="SignalP"/>
    </source>
</evidence>
<comment type="caution">
    <text evidence="2">The sequence shown here is derived from an EMBL/GenBank/DDBJ whole genome shotgun (WGS) entry which is preliminary data.</text>
</comment>
<feature type="non-terminal residue" evidence="2">
    <location>
        <position position="67"/>
    </location>
</feature>
<feature type="chain" id="PRO_5039323683" description="Secreted protein" evidence="1">
    <location>
        <begin position="19"/>
        <end position="67"/>
    </location>
</feature>
<dbReference type="Proteomes" id="UP000823982">
    <property type="component" value="Unassembled WGS sequence"/>
</dbReference>
<evidence type="ECO:0000313" key="3">
    <source>
        <dbReference type="Proteomes" id="UP000823982"/>
    </source>
</evidence>
<reference evidence="2" key="1">
    <citation type="submission" date="2020-10" db="EMBL/GenBank/DDBJ databases">
        <authorList>
            <person name="Gilroy R."/>
        </authorList>
    </citation>
    <scope>NUCLEOTIDE SEQUENCE</scope>
    <source>
        <strain evidence="2">CHK157-1446</strain>
    </source>
</reference>
<dbReference type="AlphaFoldDB" id="A0A9D1ENY1"/>
<name>A0A9D1ENY1_9FIRM</name>
<evidence type="ECO:0000313" key="2">
    <source>
        <dbReference type="EMBL" id="HIS24686.1"/>
    </source>
</evidence>
<sequence>MKKLFCILIAAAMLCLNAAVVVVADTADIVHESVEGTAVIDGVKDEAYDGAQALEFVQQGKVNGAGG</sequence>
<proteinExistence type="predicted"/>
<gene>
    <name evidence="2" type="ORF">IAD01_04700</name>
</gene>
<feature type="signal peptide" evidence="1">
    <location>
        <begin position="1"/>
        <end position="18"/>
    </location>
</feature>
<accession>A0A9D1ENY1</accession>
<organism evidence="2 3">
    <name type="scientific">Candidatus Faeciplasma gallinarum</name>
    <dbReference type="NCBI Taxonomy" id="2840799"/>
    <lineage>
        <taxon>Bacteria</taxon>
        <taxon>Bacillati</taxon>
        <taxon>Bacillota</taxon>
        <taxon>Clostridia</taxon>
        <taxon>Eubacteriales</taxon>
        <taxon>Oscillospiraceae</taxon>
        <taxon>Oscillospiraceae incertae sedis</taxon>
        <taxon>Candidatus Faeciplasma</taxon>
    </lineage>
</organism>
<reference evidence="2" key="2">
    <citation type="journal article" date="2021" name="PeerJ">
        <title>Extensive microbial diversity within the chicken gut microbiome revealed by metagenomics and culture.</title>
        <authorList>
            <person name="Gilroy R."/>
            <person name="Ravi A."/>
            <person name="Getino M."/>
            <person name="Pursley I."/>
            <person name="Horton D.L."/>
            <person name="Alikhan N.F."/>
            <person name="Baker D."/>
            <person name="Gharbi K."/>
            <person name="Hall N."/>
            <person name="Watson M."/>
            <person name="Adriaenssens E.M."/>
            <person name="Foster-Nyarko E."/>
            <person name="Jarju S."/>
            <person name="Secka A."/>
            <person name="Antonio M."/>
            <person name="Oren A."/>
            <person name="Chaudhuri R.R."/>
            <person name="La Ragione R."/>
            <person name="Hildebrand F."/>
            <person name="Pallen M.J."/>
        </authorList>
    </citation>
    <scope>NUCLEOTIDE SEQUENCE</scope>
    <source>
        <strain evidence="2">CHK157-1446</strain>
    </source>
</reference>
<protein>
    <recommendedName>
        <fullName evidence="4">Secreted protein</fullName>
    </recommendedName>
</protein>
<keyword evidence="1" id="KW-0732">Signal</keyword>
<dbReference type="EMBL" id="DVIR01000041">
    <property type="protein sequence ID" value="HIS24686.1"/>
    <property type="molecule type" value="Genomic_DNA"/>
</dbReference>